<evidence type="ECO:0000313" key="1">
    <source>
        <dbReference type="EMBL" id="CAJ0598525.1"/>
    </source>
</evidence>
<dbReference type="Proteomes" id="UP001176961">
    <property type="component" value="Unassembled WGS sequence"/>
</dbReference>
<dbReference type="PANTHER" id="PTHR31362:SF0">
    <property type="entry name" value="EXOSTOSIN DOMAIN-CONTAINING PROTEIN-RELATED"/>
    <property type="match status" value="1"/>
</dbReference>
<dbReference type="AlphaFoldDB" id="A0AA36GUD7"/>
<name>A0AA36GUD7_CYLNA</name>
<dbReference type="InterPro" id="IPR005049">
    <property type="entry name" value="STL-like"/>
</dbReference>
<gene>
    <name evidence="1" type="ORF">CYNAS_LOCUS10508</name>
</gene>
<protein>
    <submittedName>
        <fullName evidence="1">Uncharacterized protein</fullName>
    </submittedName>
</protein>
<dbReference type="PANTHER" id="PTHR31362">
    <property type="entry name" value="GLYCOSYLTRANSFERASE STELLO1-RELATED"/>
    <property type="match status" value="1"/>
</dbReference>
<sequence>MKLHISLSNYEVCTTKKPIFDSKVFELPRLQEINTRYWSLRDAAVISNASKWIVLMEDEYTYEDIEFVDASLSLFDYVDYISGLQYGIDDCDSDSNFDDFVEFMIRWRCKYTTVVACMLALGKELRYWDYFSDKDYLHLKRWTCKLDQLGYKFPSIHPDEKESHRPRYLNCRQAYVNLTFAPVGNATVQDIELAQQKVRYLDDLKEWCGSALPPNQPLEPVSATKLAVLHSKDVALSEKRDTVLVIINNYPWQRSLGLLQRIHEPYFGLTIYCGTFDTKGLEEEGYPPTKEAFSFVNVHPEEMVRGVYLYFCLTKVAEMRLRNVKGYFVSADDLVFNFWHEINLDLAYHQIGFRKLKDIGWYNGTVGTPALERAIKLLTENYREFETVQNLRDEYEEKVRRHQNTTNALDFLISTDAYAASDFFYVPSTEIHFFADLMQIMFEAGVFKAIAVIKFLGAVKHIA</sequence>
<organism evidence="1 2">
    <name type="scientific">Cylicocyclus nassatus</name>
    <name type="common">Nematode worm</name>
    <dbReference type="NCBI Taxonomy" id="53992"/>
    <lineage>
        <taxon>Eukaryota</taxon>
        <taxon>Metazoa</taxon>
        <taxon>Ecdysozoa</taxon>
        <taxon>Nematoda</taxon>
        <taxon>Chromadorea</taxon>
        <taxon>Rhabditida</taxon>
        <taxon>Rhabditina</taxon>
        <taxon>Rhabditomorpha</taxon>
        <taxon>Strongyloidea</taxon>
        <taxon>Strongylidae</taxon>
        <taxon>Cylicocyclus</taxon>
    </lineage>
</organism>
<dbReference type="Pfam" id="PF03385">
    <property type="entry name" value="STELLO"/>
    <property type="match status" value="1"/>
</dbReference>
<comment type="caution">
    <text evidence="1">The sequence shown here is derived from an EMBL/GenBank/DDBJ whole genome shotgun (WGS) entry which is preliminary data.</text>
</comment>
<proteinExistence type="predicted"/>
<reference evidence="1" key="1">
    <citation type="submission" date="2023-07" db="EMBL/GenBank/DDBJ databases">
        <authorList>
            <consortium name="CYATHOMIX"/>
        </authorList>
    </citation>
    <scope>NUCLEOTIDE SEQUENCE</scope>
    <source>
        <strain evidence="1">N/A</strain>
    </source>
</reference>
<accession>A0AA36GUD7</accession>
<evidence type="ECO:0000313" key="2">
    <source>
        <dbReference type="Proteomes" id="UP001176961"/>
    </source>
</evidence>
<dbReference type="EMBL" id="CATQJL010000223">
    <property type="protein sequence ID" value="CAJ0598525.1"/>
    <property type="molecule type" value="Genomic_DNA"/>
</dbReference>
<keyword evidence="2" id="KW-1185">Reference proteome</keyword>